<protein>
    <submittedName>
        <fullName evidence="2">Uncharacterized protein</fullName>
    </submittedName>
</protein>
<sequence>MEVGGAGGIIFLSVKSPGPWIHWHSLPHSCQGPQELGALSALSQERAASGRNGAQGDSAGAQGGSAVLGDASPVLVHLPGDDPADCVGQGLASPTTPVPHG</sequence>
<gene>
    <name evidence="2" type="ORF">D623_10029690</name>
</gene>
<keyword evidence="3" id="KW-1185">Reference proteome</keyword>
<dbReference type="EMBL" id="KE163683">
    <property type="protein sequence ID" value="EPQ13291.1"/>
    <property type="molecule type" value="Genomic_DNA"/>
</dbReference>
<accession>S7N852</accession>
<proteinExistence type="predicted"/>
<evidence type="ECO:0000313" key="2">
    <source>
        <dbReference type="EMBL" id="EPQ13291.1"/>
    </source>
</evidence>
<evidence type="ECO:0000256" key="1">
    <source>
        <dbReference type="SAM" id="MobiDB-lite"/>
    </source>
</evidence>
<reference evidence="2 3" key="1">
    <citation type="journal article" date="2013" name="Nat. Commun.">
        <title>Genome analysis reveals insights into physiology and longevity of the Brandt's bat Myotis brandtii.</title>
        <authorList>
            <person name="Seim I."/>
            <person name="Fang X."/>
            <person name="Xiong Z."/>
            <person name="Lobanov A.V."/>
            <person name="Huang Z."/>
            <person name="Ma S."/>
            <person name="Feng Y."/>
            <person name="Turanov A.A."/>
            <person name="Zhu Y."/>
            <person name="Lenz T.L."/>
            <person name="Gerashchenko M.V."/>
            <person name="Fan D."/>
            <person name="Hee Yim S."/>
            <person name="Yao X."/>
            <person name="Jordan D."/>
            <person name="Xiong Y."/>
            <person name="Ma Y."/>
            <person name="Lyapunov A.N."/>
            <person name="Chen G."/>
            <person name="Kulakova O.I."/>
            <person name="Sun Y."/>
            <person name="Lee S.G."/>
            <person name="Bronson R.T."/>
            <person name="Moskalev A.A."/>
            <person name="Sunyaev S.R."/>
            <person name="Zhang G."/>
            <person name="Krogh A."/>
            <person name="Wang J."/>
            <person name="Gladyshev V.N."/>
        </authorList>
    </citation>
    <scope>NUCLEOTIDE SEQUENCE [LARGE SCALE GENOMIC DNA]</scope>
</reference>
<dbReference type="AlphaFoldDB" id="S7N852"/>
<organism evidence="2 3">
    <name type="scientific">Myotis brandtii</name>
    <name type="common">Brandt's bat</name>
    <dbReference type="NCBI Taxonomy" id="109478"/>
    <lineage>
        <taxon>Eukaryota</taxon>
        <taxon>Metazoa</taxon>
        <taxon>Chordata</taxon>
        <taxon>Craniata</taxon>
        <taxon>Vertebrata</taxon>
        <taxon>Euteleostomi</taxon>
        <taxon>Mammalia</taxon>
        <taxon>Eutheria</taxon>
        <taxon>Laurasiatheria</taxon>
        <taxon>Chiroptera</taxon>
        <taxon>Yangochiroptera</taxon>
        <taxon>Vespertilionidae</taxon>
        <taxon>Myotis</taxon>
    </lineage>
</organism>
<dbReference type="Proteomes" id="UP000052978">
    <property type="component" value="Unassembled WGS sequence"/>
</dbReference>
<feature type="region of interest" description="Disordered" evidence="1">
    <location>
        <begin position="44"/>
        <end position="101"/>
    </location>
</feature>
<evidence type="ECO:0000313" key="3">
    <source>
        <dbReference type="Proteomes" id="UP000052978"/>
    </source>
</evidence>
<name>S7N852_MYOBR</name>